<dbReference type="Pfam" id="PF09084">
    <property type="entry name" value="NMT1"/>
    <property type="match status" value="1"/>
</dbReference>
<comment type="caution">
    <text evidence="2">The sequence shown here is derived from an EMBL/GenBank/DDBJ whole genome shotgun (WGS) entry which is preliminary data.</text>
</comment>
<dbReference type="SUPFAM" id="SSF53850">
    <property type="entry name" value="Periplasmic binding protein-like II"/>
    <property type="match status" value="1"/>
</dbReference>
<feature type="domain" description="SsuA/THI5-like" evidence="1">
    <location>
        <begin position="69"/>
        <end position="283"/>
    </location>
</feature>
<name>A0ABP8X294_9ACTN</name>
<accession>A0ABP8X294</accession>
<dbReference type="EMBL" id="BAABKM010000002">
    <property type="protein sequence ID" value="GAA4699558.1"/>
    <property type="molecule type" value="Genomic_DNA"/>
</dbReference>
<dbReference type="InterPro" id="IPR027939">
    <property type="entry name" value="NMT1/THI5"/>
</dbReference>
<reference evidence="3" key="1">
    <citation type="journal article" date="2019" name="Int. J. Syst. Evol. Microbiol.">
        <title>The Global Catalogue of Microorganisms (GCM) 10K type strain sequencing project: providing services to taxonomists for standard genome sequencing and annotation.</title>
        <authorList>
            <consortium name="The Broad Institute Genomics Platform"/>
            <consortium name="The Broad Institute Genome Sequencing Center for Infectious Disease"/>
            <person name="Wu L."/>
            <person name="Ma J."/>
        </authorList>
    </citation>
    <scope>NUCLEOTIDE SEQUENCE [LARGE SCALE GENOMIC DNA]</scope>
    <source>
        <strain evidence="3">JCM 18531</strain>
    </source>
</reference>
<keyword evidence="3" id="KW-1185">Reference proteome</keyword>
<organism evidence="2 3">
    <name type="scientific">Nocardioides conyzicola</name>
    <dbReference type="NCBI Taxonomy" id="1651781"/>
    <lineage>
        <taxon>Bacteria</taxon>
        <taxon>Bacillati</taxon>
        <taxon>Actinomycetota</taxon>
        <taxon>Actinomycetes</taxon>
        <taxon>Propionibacteriales</taxon>
        <taxon>Nocardioidaceae</taxon>
        <taxon>Nocardioides</taxon>
    </lineage>
</organism>
<sequence length="361" mass="37975">MAFHTSRPLSENSLMRLPRMNQRRRSSLGALVAIALALGLAACGDSEGDTTADGSNTVPLRLNFPWYASDHAWFATGMEEGIYADAGITLKAEEGTGGATVLKLVASGSDPIGLVDAGSVIKGTAAGLPVTSVGCLNQRNPMAVIVKADSPVQTIEDLKGKTIAVGPGDVNAVLWPAVLQTNGMKPDDTSFVQTADASSKTSTMLSGKADAFLGFWTLQPFVIENAMDTKVRSLKYSDNGVDALGLCIVVNDKWAKSNSAVLKKFLAATQESIAFAVKDPEAAAADYVKVVDTGDKTIALGQIQASTDLLHSAATEGQPYLVQDAADWEATSKLMTEYGDVEAPDDAPEAYFSNDYLETAK</sequence>
<dbReference type="InterPro" id="IPR015168">
    <property type="entry name" value="SsuA/THI5"/>
</dbReference>
<evidence type="ECO:0000313" key="3">
    <source>
        <dbReference type="Proteomes" id="UP001499974"/>
    </source>
</evidence>
<dbReference type="Gene3D" id="3.40.190.10">
    <property type="entry name" value="Periplasmic binding protein-like II"/>
    <property type="match status" value="2"/>
</dbReference>
<evidence type="ECO:0000259" key="1">
    <source>
        <dbReference type="Pfam" id="PF09084"/>
    </source>
</evidence>
<dbReference type="Proteomes" id="UP001499974">
    <property type="component" value="Unassembled WGS sequence"/>
</dbReference>
<dbReference type="PANTHER" id="PTHR31528:SF15">
    <property type="entry name" value="RIBOFLAVIN-BINDING PROTEIN RIBY"/>
    <property type="match status" value="1"/>
</dbReference>
<dbReference type="PANTHER" id="PTHR31528">
    <property type="entry name" value="4-AMINO-5-HYDROXYMETHYL-2-METHYLPYRIMIDINE PHOSPHATE SYNTHASE THI11-RELATED"/>
    <property type="match status" value="1"/>
</dbReference>
<evidence type="ECO:0000313" key="2">
    <source>
        <dbReference type="EMBL" id="GAA4699558.1"/>
    </source>
</evidence>
<proteinExistence type="predicted"/>
<protein>
    <submittedName>
        <fullName evidence="2">ABC transporter substrate-binding protein</fullName>
    </submittedName>
</protein>
<gene>
    <name evidence="2" type="ORF">GCM10023349_14840</name>
</gene>